<feature type="domain" description="Cadherin" evidence="15">
    <location>
        <begin position="1100"/>
        <end position="1197"/>
    </location>
</feature>
<dbReference type="GO" id="GO:0007163">
    <property type="term" value="P:establishment or maintenance of cell polarity"/>
    <property type="evidence" value="ECO:0007669"/>
    <property type="project" value="UniProtKB-ARBA"/>
</dbReference>
<feature type="domain" description="Cadherin" evidence="15">
    <location>
        <begin position="417"/>
        <end position="502"/>
    </location>
</feature>
<dbReference type="FunFam" id="2.60.40.60:FF:000020">
    <property type="entry name" value="Dachsous cadherin-related 1b"/>
    <property type="match status" value="2"/>
</dbReference>
<reference evidence="16 17" key="1">
    <citation type="submission" date="2019-01" db="EMBL/GenBank/DDBJ databases">
        <title>A draft genome assembly of the solar-powered sea slug Elysia chlorotica.</title>
        <authorList>
            <person name="Cai H."/>
            <person name="Li Q."/>
            <person name="Fang X."/>
            <person name="Li J."/>
            <person name="Curtis N.E."/>
            <person name="Altenburger A."/>
            <person name="Shibata T."/>
            <person name="Feng M."/>
            <person name="Maeda T."/>
            <person name="Schwartz J.A."/>
            <person name="Shigenobu S."/>
            <person name="Lundholm N."/>
            <person name="Nishiyama T."/>
            <person name="Yang H."/>
            <person name="Hasebe M."/>
            <person name="Li S."/>
            <person name="Pierce S.K."/>
            <person name="Wang J."/>
        </authorList>
    </citation>
    <scope>NUCLEOTIDE SEQUENCE [LARGE SCALE GENOMIC DNA]</scope>
    <source>
        <strain evidence="16">EC2010</strain>
        <tissue evidence="16">Whole organism of an adult</tissue>
    </source>
</reference>
<keyword evidence="17" id="KW-1185">Reference proteome</keyword>
<sequence length="2609" mass="282182">MKRGPVRDKKTMQTPEGRVSATDKDSGPDGELTYSLLASDVPVNMFQINPDNGVITLACSGCLNFDDRSFYTLVIKVEDGGSPPRLALTTLPVQVTETVLAPPVFTQSIYRVDIQENRPPGFLLQVEAKDPDTDSTRLKYSMSGRPSAHEAEDKIVVYSNGSIYTTSSFDADIITNLTADLKVTDGNNEAFAQLQIIIIDVNDNDPRLNITDFSVFTVPENISSGSVVTTIGASDADVSNDGFTFWLGNGGQGKFSLDQESGTLTVSGQLDRRFATSYNLTVHVSDHGAPPRLAQARISVDVLDSNTGPVFLDSRGDRTSQFLFNVTEDAHRGTVGRDRGQKFSLDSVTGNLTVAAPLNYEETSSYSLTARVTDNSFVPAFSTAAIDIQVTNVVEAPRWPLPLPVLYLTQTSTCSPRLSAFSRELTSVSSRGDETVEYKLVNQTGEFWINTTSGLLHTNQTLEAREYTLTLLACSKGTDVCSTANLVVVVRSDDILAFCPAFYRREISESSPVNQTIVYLPTSKSDSQVLFNITDGNEAGKFGIERETGRVFVNESLDRETTDQFTLIISATLRSSPSETAQAQIIVAILDSPDSPPEFSDVAYKGEITEEVPPISPVYIPGTSLNLILTATDADKNPQLTFSIDESTDTSNGSFSIDSNGNLLLMKLIDFEAMDFSLGGMFHFNLTFSIDESTDTSNGSFSVDSNGNLLLMKLIDFEAMDFSLGGMFHFNVNVSDGYFNRTAPITVFVKDINDNFPVFSNDGIVNINVTEGGDVPRSLASIQASDADQVDYGRMRYSLSMVDPPGIISPFSVESQTGMLRLERKLDRETIKSYLINFTVTDSDPNHKVVQQVLITVTDLNDNSPTFQQSTYHMNVVEEEDGIGTNITLLASDDDTGSNAQLTYTFGSIGLSSSFNLMSTESGVLLFTVKPLDRELNSVITLVVIATDNGNPRQTGQCSVVVTVEDVNDNSPEFDLAGRQRYRASVPENAANNTVIRVDPPIAVTDADVGENGAPGIQFSLRSMGQQNSSVGQGLPFVVDDISRQLMVRYSSDGDTLDRESKGSYQIQVVATDELGQGRNATSELIITVTDVDDVAPYFREANYTFRISENSDPGSEVGTVRAEDDDLIVSLVVYGLKGSRLFSIEPFNGVIRVAGSLDRELLDRHDMTVSACDQNGCDYRDLTVEITDVNDNCPAWNDTSLTFHLVEGQGAGSYLGTLQANDPDQGLNGLVEFYVNDTAALRYVQVSSAGGVTLKTHVDDSDLPKEQSYLSFPVYASDRGAPPCTTLGGLKLLVSGVNDNPPQICFKDACGVGEIRLSVLDKSKADTVIGQVEARDIDTGVDGEVTFSLSSDTDGVAELFNISSSGIITLAQDINLGDLRQNGQLNGPSDQANSTLIVLLLATDKGTNSRSSNATLIVTIVTSTTDAPAFSQFSYEMEIEENSPTGAVVGTVSATSPRNSQLSYSVPVVGRLEPFTVEPLTGKILTMAVLDRETHAQYQFVVSAVDPFLPAFPASAVVTVRITDKNDNKPKFYQSYISLNIFENDITEPVLATLTAQDDDEGVNGEIQYSIVEDKFSSFFSVNGTTGELTLLQPLDREVTQEYNFVVQASDGGGLTADATVHIQVLDVNDHWPEFSKPVYEAVVIRSSSVRQAVTRVFARDKDSGPNAQVVYTLDKSADSLSFTIDYLTGEIDTIAFLPKESYSLVVIAADQGNPSKMSNASVTITVENNNTDIISAISVSSSHVSLFVGMAQGTQLALNITTANAAKVDISAGNTEGWFMLTPEGKIVLQNNITDVAVFDLTITATSVTGYKASQKVQVAAVPLRFDQPDYIVSVTENAAAPVTLLNLNSYPETLAIPVIVSVTENAAGPVILLNLNSYPETLAIPVLYSLSEPSDLFKLDPSTGTLTLERQVDREATSVYVLGVHLRLLDQFDGASAANASVVVRVKDLNDNVPSFGSTGPTLRLNMPENVTAPSTLVTITAFDPDEGLNGLVAYSITDGDTNVFSIGRDTGRLTLVDISQFNKLGSFTWRLTVQAVDRNGTGSSASLDVEINLVKQIYQFKLLAPISSSTFTDNQNNIVRQLSNILSLQLVVDDVLVHSDSSGLDTNKADVLIHALSPQTNTSVSVDTIRRKVTEKESEISKVFQTYMEDVTVRKSSGDGDFSAAVVALIVIGCVMFLVSIIAIIVVVRLWKRKVTEKESEISKVFQTYMEDVTVRKSSGDGDFSAAVVALIVIGCVMFLVSIIAIIVVVRLWNRQKAYAEREETAVRARQRVEERLARQKETSKAAASTSSKVSDDPDQDFEMGIGLDFSKLFDPKKLLRRTAESSGDMTTCHHGTDQFSSERERQDNRTFYFKSPGSESIHSSTHNTLPVLDRSDSGMEGVLGASSMDSGIDHTGDACRESPDSASKQQRIISTNGKRTASGQRLIEGGVFSFSSTHESRHARKDPQTVASSDGNITGYANVGRREIPGVNGDGTGYFNVGRREIPGVNGDGTGYFNVGRREIPSANGDGTGYGNVGRREIPGANGDVTGYSNVGRRERLILVQPASAAGFTPEGIFQTFPQRPTVNVVEAQGQVELEFVNPTYHSTDGADSPTHTTDSFTRL</sequence>
<evidence type="ECO:0000256" key="5">
    <source>
        <dbReference type="ARBA" id="ARBA00022729"/>
    </source>
</evidence>
<feature type="region of interest" description="Disordered" evidence="13">
    <location>
        <begin position="2387"/>
        <end position="2467"/>
    </location>
</feature>
<evidence type="ECO:0000256" key="6">
    <source>
        <dbReference type="ARBA" id="ARBA00022737"/>
    </source>
</evidence>
<keyword evidence="8" id="KW-0130">Cell adhesion</keyword>
<feature type="domain" description="Cadherin" evidence="15">
    <location>
        <begin position="600"/>
        <end position="759"/>
    </location>
</feature>
<feature type="domain" description="Cadherin" evidence="15">
    <location>
        <begin position="313"/>
        <end position="406"/>
    </location>
</feature>
<evidence type="ECO:0000259" key="15">
    <source>
        <dbReference type="PROSITE" id="PS50268"/>
    </source>
</evidence>
<keyword evidence="6" id="KW-0677">Repeat</keyword>
<protein>
    <recommendedName>
        <fullName evidence="15">Cadherin domain-containing protein</fullName>
    </recommendedName>
</protein>
<evidence type="ECO:0000313" key="16">
    <source>
        <dbReference type="EMBL" id="RUS71565.1"/>
    </source>
</evidence>
<keyword evidence="4" id="KW-0479">Metal-binding</keyword>
<feature type="transmembrane region" description="Helical" evidence="14">
    <location>
        <begin position="2230"/>
        <end position="2257"/>
    </location>
</feature>
<keyword evidence="7 12" id="KW-0106">Calcium</keyword>
<evidence type="ECO:0000256" key="10">
    <source>
        <dbReference type="ARBA" id="ARBA00023136"/>
    </source>
</evidence>
<feature type="compositionally biased region" description="Polar residues" evidence="13">
    <location>
        <begin position="2409"/>
        <end position="2428"/>
    </location>
</feature>
<dbReference type="CDD" id="cd11304">
    <property type="entry name" value="Cadherin_repeat"/>
    <property type="match status" value="17"/>
</dbReference>
<dbReference type="STRING" id="188477.A0A3S1B033"/>
<feature type="domain" description="Cadherin" evidence="15">
    <location>
        <begin position="1198"/>
        <end position="1305"/>
    </location>
</feature>
<feature type="domain" description="Cadherin" evidence="15">
    <location>
        <begin position="18"/>
        <end position="105"/>
    </location>
</feature>
<keyword evidence="9 14" id="KW-1133">Transmembrane helix</keyword>
<feature type="compositionally biased region" description="Polar residues" evidence="13">
    <location>
        <begin position="2599"/>
        <end position="2609"/>
    </location>
</feature>
<feature type="domain" description="Cadherin" evidence="15">
    <location>
        <begin position="499"/>
        <end position="599"/>
    </location>
</feature>
<evidence type="ECO:0000313" key="17">
    <source>
        <dbReference type="Proteomes" id="UP000271974"/>
    </source>
</evidence>
<dbReference type="PROSITE" id="PS50268">
    <property type="entry name" value="CADHERIN_2"/>
    <property type="match status" value="18"/>
</dbReference>
<evidence type="ECO:0000256" key="8">
    <source>
        <dbReference type="ARBA" id="ARBA00022889"/>
    </source>
</evidence>
<dbReference type="FunFam" id="2.60.40.60:FF:000116">
    <property type="entry name" value="Dachsous cadherin-related 2"/>
    <property type="match status" value="1"/>
</dbReference>
<dbReference type="InterPro" id="IPR020894">
    <property type="entry name" value="Cadherin_CS"/>
</dbReference>
<evidence type="ECO:0000256" key="14">
    <source>
        <dbReference type="SAM" id="Phobius"/>
    </source>
</evidence>
<evidence type="ECO:0000256" key="4">
    <source>
        <dbReference type="ARBA" id="ARBA00022723"/>
    </source>
</evidence>
<evidence type="ECO:0000256" key="12">
    <source>
        <dbReference type="PROSITE-ProRule" id="PRU00043"/>
    </source>
</evidence>
<dbReference type="FunFam" id="2.60.40.60:FF:000123">
    <property type="entry name" value="Protocadherin beta 4"/>
    <property type="match status" value="1"/>
</dbReference>
<dbReference type="Gene3D" id="2.60.40.60">
    <property type="entry name" value="Cadherins"/>
    <property type="match status" value="18"/>
</dbReference>
<evidence type="ECO:0000256" key="9">
    <source>
        <dbReference type="ARBA" id="ARBA00022989"/>
    </source>
</evidence>
<evidence type="ECO:0000256" key="2">
    <source>
        <dbReference type="ARBA" id="ARBA00022475"/>
    </source>
</evidence>
<feature type="domain" description="Cadherin" evidence="15">
    <location>
        <begin position="106"/>
        <end position="208"/>
    </location>
</feature>
<accession>A0A3S1B033</accession>
<feature type="domain" description="Cadherin" evidence="15">
    <location>
        <begin position="1637"/>
        <end position="1749"/>
    </location>
</feature>
<evidence type="ECO:0000256" key="1">
    <source>
        <dbReference type="ARBA" id="ARBA00004251"/>
    </source>
</evidence>
<evidence type="ECO:0000256" key="3">
    <source>
        <dbReference type="ARBA" id="ARBA00022692"/>
    </source>
</evidence>
<dbReference type="PROSITE" id="PS00232">
    <property type="entry name" value="CADHERIN_1"/>
    <property type="match status" value="6"/>
</dbReference>
<comment type="caution">
    <text evidence="16">The sequence shown here is derived from an EMBL/GenBank/DDBJ whole genome shotgun (WGS) entry which is preliminary data.</text>
</comment>
<dbReference type="GO" id="GO:0007156">
    <property type="term" value="P:homophilic cell adhesion via plasma membrane adhesion molecules"/>
    <property type="evidence" value="ECO:0007669"/>
    <property type="project" value="InterPro"/>
</dbReference>
<dbReference type="InterPro" id="IPR015919">
    <property type="entry name" value="Cadherin-like_sf"/>
</dbReference>
<feature type="compositionally biased region" description="Basic and acidic residues" evidence="13">
    <location>
        <begin position="2396"/>
        <end position="2408"/>
    </location>
</feature>
<dbReference type="GO" id="GO:0005509">
    <property type="term" value="F:calcium ion binding"/>
    <property type="evidence" value="ECO:0007669"/>
    <property type="project" value="UniProtKB-UniRule"/>
</dbReference>
<keyword evidence="10 14" id="KW-0472">Membrane</keyword>
<dbReference type="PANTHER" id="PTHR24026">
    <property type="entry name" value="FAT ATYPICAL CADHERIN-RELATED"/>
    <property type="match status" value="1"/>
</dbReference>
<feature type="domain" description="Cadherin" evidence="15">
    <location>
        <begin position="1432"/>
        <end position="1533"/>
    </location>
</feature>
<dbReference type="SUPFAM" id="SSF49313">
    <property type="entry name" value="Cadherin-like"/>
    <property type="match status" value="18"/>
</dbReference>
<feature type="region of interest" description="Disordered" evidence="13">
    <location>
        <begin position="2329"/>
        <end position="2351"/>
    </location>
</feature>
<feature type="transmembrane region" description="Helical" evidence="14">
    <location>
        <begin position="2166"/>
        <end position="2192"/>
    </location>
</feature>
<dbReference type="EMBL" id="RQTK01001195">
    <property type="protein sequence ID" value="RUS71565.1"/>
    <property type="molecule type" value="Genomic_DNA"/>
</dbReference>
<dbReference type="PRINTS" id="PR00205">
    <property type="entry name" value="CADHERIN"/>
</dbReference>
<evidence type="ECO:0000256" key="13">
    <source>
        <dbReference type="SAM" id="MobiDB-lite"/>
    </source>
</evidence>
<feature type="domain" description="Cadherin" evidence="15">
    <location>
        <begin position="1319"/>
        <end position="1431"/>
    </location>
</feature>
<feature type="domain" description="Cadherin" evidence="15">
    <location>
        <begin position="1829"/>
        <end position="1959"/>
    </location>
</feature>
<evidence type="ECO:0000256" key="7">
    <source>
        <dbReference type="ARBA" id="ARBA00022837"/>
    </source>
</evidence>
<feature type="domain" description="Cadherin" evidence="15">
    <location>
        <begin position="210"/>
        <end position="311"/>
    </location>
</feature>
<dbReference type="SMART" id="SM00112">
    <property type="entry name" value="CA"/>
    <property type="match status" value="17"/>
</dbReference>
<keyword evidence="2" id="KW-1003">Cell membrane</keyword>
<keyword evidence="3 14" id="KW-0812">Transmembrane</keyword>
<evidence type="ECO:0000256" key="11">
    <source>
        <dbReference type="ARBA" id="ARBA00023180"/>
    </source>
</evidence>
<organism evidence="16 17">
    <name type="scientific">Elysia chlorotica</name>
    <name type="common">Eastern emerald elysia</name>
    <name type="synonym">Sea slug</name>
    <dbReference type="NCBI Taxonomy" id="188477"/>
    <lineage>
        <taxon>Eukaryota</taxon>
        <taxon>Metazoa</taxon>
        <taxon>Spiralia</taxon>
        <taxon>Lophotrochozoa</taxon>
        <taxon>Mollusca</taxon>
        <taxon>Gastropoda</taxon>
        <taxon>Heterobranchia</taxon>
        <taxon>Euthyneura</taxon>
        <taxon>Panpulmonata</taxon>
        <taxon>Sacoglossa</taxon>
        <taxon>Placobranchoidea</taxon>
        <taxon>Plakobranchidae</taxon>
        <taxon>Elysia</taxon>
    </lineage>
</organism>
<dbReference type="InterPro" id="IPR056989">
    <property type="entry name" value="PCDH15_12th_dom"/>
</dbReference>
<feature type="region of interest" description="Disordered" evidence="13">
    <location>
        <begin position="2589"/>
        <end position="2609"/>
    </location>
</feature>
<feature type="compositionally biased region" description="Basic and acidic residues" evidence="13">
    <location>
        <begin position="1"/>
        <end position="11"/>
    </location>
</feature>
<feature type="domain" description="Cadherin" evidence="15">
    <location>
        <begin position="1534"/>
        <end position="1636"/>
    </location>
</feature>
<feature type="domain" description="Cadherin" evidence="15">
    <location>
        <begin position="869"/>
        <end position="974"/>
    </location>
</feature>
<dbReference type="OrthoDB" id="6252479at2759"/>
<dbReference type="Pfam" id="PF23206">
    <property type="entry name" value="PCDH15_12th"/>
    <property type="match status" value="1"/>
</dbReference>
<feature type="compositionally biased region" description="Basic and acidic residues" evidence="13">
    <location>
        <begin position="2339"/>
        <end position="2351"/>
    </location>
</feature>
<keyword evidence="11" id="KW-0325">Glycoprotein</keyword>
<comment type="subcellular location">
    <subcellularLocation>
        <location evidence="1">Cell membrane</location>
        <topology evidence="1">Single-pass type I membrane protein</topology>
    </subcellularLocation>
</comment>
<dbReference type="GO" id="GO:0005886">
    <property type="term" value="C:plasma membrane"/>
    <property type="evidence" value="ECO:0007669"/>
    <property type="project" value="UniProtKB-SubCell"/>
</dbReference>
<name>A0A3S1B033_ELYCH</name>
<dbReference type="InterPro" id="IPR002126">
    <property type="entry name" value="Cadherin-like_dom"/>
</dbReference>
<feature type="region of interest" description="Disordered" evidence="13">
    <location>
        <begin position="1"/>
        <end position="29"/>
    </location>
</feature>
<proteinExistence type="predicted"/>
<gene>
    <name evidence="16" type="ORF">EGW08_020673</name>
</gene>
<feature type="domain" description="Cadherin" evidence="15">
    <location>
        <begin position="1962"/>
        <end position="2071"/>
    </location>
</feature>
<feature type="domain" description="Cadherin" evidence="15">
    <location>
        <begin position="761"/>
        <end position="867"/>
    </location>
</feature>
<feature type="region of interest" description="Disordered" evidence="13">
    <location>
        <begin position="2282"/>
        <end position="2304"/>
    </location>
</feature>
<dbReference type="Pfam" id="PF00028">
    <property type="entry name" value="Cadherin"/>
    <property type="match status" value="12"/>
</dbReference>
<dbReference type="Proteomes" id="UP000271974">
    <property type="component" value="Unassembled WGS sequence"/>
</dbReference>
<keyword evidence="5" id="KW-0732">Signal</keyword>
<feature type="domain" description="Cadherin" evidence="15">
    <location>
        <begin position="978"/>
        <end position="1099"/>
    </location>
</feature>
<dbReference type="PANTHER" id="PTHR24026:SF126">
    <property type="entry name" value="PROTOCADHERIN FAT 4"/>
    <property type="match status" value="1"/>
</dbReference>